<evidence type="ECO:0000256" key="1">
    <source>
        <dbReference type="SAM" id="Phobius"/>
    </source>
</evidence>
<organism evidence="2 3">
    <name type="scientific">Papaver somniferum</name>
    <name type="common">Opium poppy</name>
    <dbReference type="NCBI Taxonomy" id="3469"/>
    <lineage>
        <taxon>Eukaryota</taxon>
        <taxon>Viridiplantae</taxon>
        <taxon>Streptophyta</taxon>
        <taxon>Embryophyta</taxon>
        <taxon>Tracheophyta</taxon>
        <taxon>Spermatophyta</taxon>
        <taxon>Magnoliopsida</taxon>
        <taxon>Ranunculales</taxon>
        <taxon>Papaveraceae</taxon>
        <taxon>Papaveroideae</taxon>
        <taxon>Papaver</taxon>
    </lineage>
</organism>
<keyword evidence="1" id="KW-0472">Membrane</keyword>
<accession>A0A4Y7ISE3</accession>
<sequence>MLECCVCLKDWWTTEFIIIYYIPYVMLHSLYLRTLQEIMLDQCNVIIIVHFCISSC</sequence>
<keyword evidence="3" id="KW-1185">Reference proteome</keyword>
<dbReference type="EMBL" id="CM010716">
    <property type="protein sequence ID" value="RZC50355.1"/>
    <property type="molecule type" value="Genomic_DNA"/>
</dbReference>
<reference evidence="2 3" key="1">
    <citation type="journal article" date="2018" name="Science">
        <title>The opium poppy genome and morphinan production.</title>
        <authorList>
            <person name="Guo L."/>
            <person name="Winzer T."/>
            <person name="Yang X."/>
            <person name="Li Y."/>
            <person name="Ning Z."/>
            <person name="He Z."/>
            <person name="Teodor R."/>
            <person name="Lu Y."/>
            <person name="Bowser T.A."/>
            <person name="Graham I.A."/>
            <person name="Ye K."/>
        </authorList>
    </citation>
    <scope>NUCLEOTIDE SEQUENCE [LARGE SCALE GENOMIC DNA]</scope>
    <source>
        <strain evidence="3">cv. HN1</strain>
        <tissue evidence="2">Leaves</tissue>
    </source>
</reference>
<feature type="transmembrane region" description="Helical" evidence="1">
    <location>
        <begin position="12"/>
        <end position="32"/>
    </location>
</feature>
<proteinExistence type="predicted"/>
<dbReference type="Gramene" id="RZC50355">
    <property type="protein sequence ID" value="RZC50355"/>
    <property type="gene ID" value="C5167_018777"/>
</dbReference>
<protein>
    <submittedName>
        <fullName evidence="2">Uncharacterized protein</fullName>
    </submittedName>
</protein>
<name>A0A4Y7ISE3_PAPSO</name>
<gene>
    <name evidence="2" type="ORF">C5167_018777</name>
</gene>
<evidence type="ECO:0000313" key="3">
    <source>
        <dbReference type="Proteomes" id="UP000316621"/>
    </source>
</evidence>
<keyword evidence="1" id="KW-0812">Transmembrane</keyword>
<evidence type="ECO:0000313" key="2">
    <source>
        <dbReference type="EMBL" id="RZC50355.1"/>
    </source>
</evidence>
<dbReference type="AlphaFoldDB" id="A0A4Y7ISE3"/>
<dbReference type="Proteomes" id="UP000316621">
    <property type="component" value="Chromosome 2"/>
</dbReference>
<keyword evidence="1" id="KW-1133">Transmembrane helix</keyword>